<dbReference type="AlphaFoldDB" id="A0A235EW51"/>
<name>A0A235EW51_9RHOO</name>
<protein>
    <submittedName>
        <fullName evidence="1">Uncharacterized protein</fullName>
    </submittedName>
</protein>
<dbReference type="Proteomes" id="UP000215181">
    <property type="component" value="Unassembled WGS sequence"/>
</dbReference>
<evidence type="ECO:0000313" key="1">
    <source>
        <dbReference type="EMBL" id="OYD53259.1"/>
    </source>
</evidence>
<reference evidence="1 2" key="1">
    <citation type="submission" date="2017-07" db="EMBL/GenBank/DDBJ databases">
        <title>Thauera sp. KNDSS-Mac4 genome sequence and assembly.</title>
        <authorList>
            <person name="Mayilraj S."/>
        </authorList>
    </citation>
    <scope>NUCLEOTIDE SEQUENCE [LARGE SCALE GENOMIC DNA]</scope>
    <source>
        <strain evidence="1 2">KNDSS-Mac4</strain>
    </source>
</reference>
<dbReference type="EMBL" id="NOIH01000015">
    <property type="protein sequence ID" value="OYD53259.1"/>
    <property type="molecule type" value="Genomic_DNA"/>
</dbReference>
<comment type="caution">
    <text evidence="1">The sequence shown here is derived from an EMBL/GenBank/DDBJ whole genome shotgun (WGS) entry which is preliminary data.</text>
</comment>
<organism evidence="1 2">
    <name type="scientific">Thauera propionica</name>
    <dbReference type="NCBI Taxonomy" id="2019431"/>
    <lineage>
        <taxon>Bacteria</taxon>
        <taxon>Pseudomonadati</taxon>
        <taxon>Pseudomonadota</taxon>
        <taxon>Betaproteobacteria</taxon>
        <taxon>Rhodocyclales</taxon>
        <taxon>Zoogloeaceae</taxon>
        <taxon>Thauera</taxon>
    </lineage>
</organism>
<accession>A0A235EW51</accession>
<proteinExistence type="predicted"/>
<evidence type="ECO:0000313" key="2">
    <source>
        <dbReference type="Proteomes" id="UP000215181"/>
    </source>
</evidence>
<keyword evidence="2" id="KW-1185">Reference proteome</keyword>
<sequence length="94" mass="9365">MRSCSQTTRADSGMRPGLSWAWVAGAGGLGSVGHGAMQASGGGSGAVVGDADGSLEAHEVVSRQVAIVRASGLQCMGLALYARGTSRSGDMRIV</sequence>
<gene>
    <name evidence="1" type="ORF">CGK74_13675</name>
</gene>